<dbReference type="NCBIfam" id="TIGR00531">
    <property type="entry name" value="BCCP"/>
    <property type="match status" value="1"/>
</dbReference>
<keyword evidence="4 9" id="KW-0444">Lipid biosynthesis</keyword>
<dbReference type="SUPFAM" id="SSF51230">
    <property type="entry name" value="Single hybrid motif"/>
    <property type="match status" value="1"/>
</dbReference>
<comment type="function">
    <text evidence="1 9">This protein is a component of the acetyl coenzyme A carboxylase complex; first, biotin carboxylase catalyzes the carboxylation of the carrier protein and then the transcarboxylase transfers the carboxyl group to form malonyl-CoA.</text>
</comment>
<evidence type="ECO:0000256" key="2">
    <source>
        <dbReference type="ARBA" id="ARBA00005194"/>
    </source>
</evidence>
<feature type="domain" description="Lipoyl-binding" evidence="11">
    <location>
        <begin position="92"/>
        <end position="168"/>
    </location>
</feature>
<accession>A0A062XWW3</accession>
<evidence type="ECO:0000256" key="3">
    <source>
        <dbReference type="ARBA" id="ARBA00017562"/>
    </source>
</evidence>
<keyword evidence="13" id="KW-1185">Reference proteome</keyword>
<dbReference type="GO" id="GO:0009317">
    <property type="term" value="C:acetyl-CoA carboxylase complex"/>
    <property type="evidence" value="ECO:0007669"/>
    <property type="project" value="InterPro"/>
</dbReference>
<comment type="caution">
    <text evidence="12">The sequence shown here is derived from an EMBL/GenBank/DDBJ whole genome shotgun (WGS) entry which is preliminary data.</text>
</comment>
<gene>
    <name evidence="12" type="ORF">EG19_08285</name>
</gene>
<dbReference type="Pfam" id="PF00364">
    <property type="entry name" value="Biotin_lipoyl"/>
    <property type="match status" value="1"/>
</dbReference>
<dbReference type="UniPathway" id="UPA00094"/>
<dbReference type="PANTHER" id="PTHR45266:SF3">
    <property type="entry name" value="OXALOACETATE DECARBOXYLASE ALPHA CHAIN"/>
    <property type="match status" value="1"/>
</dbReference>
<evidence type="ECO:0000256" key="8">
    <source>
        <dbReference type="ARBA" id="ARBA00023267"/>
    </source>
</evidence>
<dbReference type="STRING" id="1312852.EG19_08285"/>
<dbReference type="InterPro" id="IPR000089">
    <property type="entry name" value="Biotin_lipoyl"/>
</dbReference>
<reference evidence="12 13" key="1">
    <citation type="submission" date="2014-04" db="EMBL/GenBank/DDBJ databases">
        <title>The Genome Sequence of Thermoanaerobaculum aquaticum MP-01, The First Cultivated Group 23 Acidobacterium.</title>
        <authorList>
            <person name="Stamps B.W."/>
            <person name="Losey N.A."/>
            <person name="Lawson P.A."/>
            <person name="Stevenson B.S."/>
        </authorList>
    </citation>
    <scope>NUCLEOTIDE SEQUENCE [LARGE SCALE GENOMIC DNA]</scope>
    <source>
        <strain evidence="12 13">MP-01</strain>
    </source>
</reference>
<keyword evidence="8 9" id="KW-0092">Biotin</keyword>
<evidence type="ECO:0000313" key="13">
    <source>
        <dbReference type="Proteomes" id="UP000027284"/>
    </source>
</evidence>
<dbReference type="RefSeq" id="WP_038050368.1">
    <property type="nucleotide sequence ID" value="NZ_JMFG01000036.1"/>
</dbReference>
<evidence type="ECO:0000256" key="9">
    <source>
        <dbReference type="RuleBase" id="RU364072"/>
    </source>
</evidence>
<dbReference type="InterPro" id="IPR001882">
    <property type="entry name" value="Biotin_BS"/>
</dbReference>
<comment type="pathway">
    <text evidence="2 9">Lipid metabolism; fatty acid biosynthesis.</text>
</comment>
<dbReference type="InterPro" id="IPR050709">
    <property type="entry name" value="Biotin_Carboxyl_Carrier/Decarb"/>
</dbReference>
<dbReference type="PROSITE" id="PS50968">
    <property type="entry name" value="BIOTINYL_LIPOYL"/>
    <property type="match status" value="1"/>
</dbReference>
<evidence type="ECO:0000256" key="5">
    <source>
        <dbReference type="ARBA" id="ARBA00022832"/>
    </source>
</evidence>
<dbReference type="Proteomes" id="UP000027284">
    <property type="component" value="Unassembled WGS sequence"/>
</dbReference>
<dbReference type="PROSITE" id="PS00188">
    <property type="entry name" value="BIOTIN"/>
    <property type="match status" value="1"/>
</dbReference>
<dbReference type="PRINTS" id="PR01071">
    <property type="entry name" value="ACOABIOTINCC"/>
</dbReference>
<dbReference type="CDD" id="cd06850">
    <property type="entry name" value="biotinyl_domain"/>
    <property type="match status" value="1"/>
</dbReference>
<dbReference type="Gene3D" id="2.40.50.100">
    <property type="match status" value="1"/>
</dbReference>
<dbReference type="GO" id="GO:0003989">
    <property type="term" value="F:acetyl-CoA carboxylase activity"/>
    <property type="evidence" value="ECO:0007669"/>
    <property type="project" value="InterPro"/>
</dbReference>
<evidence type="ECO:0000256" key="6">
    <source>
        <dbReference type="ARBA" id="ARBA00023098"/>
    </source>
</evidence>
<name>A0A062XWW3_9BACT</name>
<keyword evidence="5 9" id="KW-0276">Fatty acid metabolism</keyword>
<dbReference type="InterPro" id="IPR011053">
    <property type="entry name" value="Single_hybrid_motif"/>
</dbReference>
<dbReference type="AlphaFoldDB" id="A0A062XWW3"/>
<evidence type="ECO:0000256" key="1">
    <source>
        <dbReference type="ARBA" id="ARBA00003761"/>
    </source>
</evidence>
<dbReference type="PANTHER" id="PTHR45266">
    <property type="entry name" value="OXALOACETATE DECARBOXYLASE ALPHA CHAIN"/>
    <property type="match status" value="1"/>
</dbReference>
<sequence>MFTFDEICQLIRLVAETRVGGIELERDGAKLRIDGVQPAAAPTMVGAPLVSEQAVQALRAAVTPPLAAPAPAAAATPSAPPAEDSGESEDNLHFVTSPIVGTFYRAPNPEAPPYVQPGDRVRKGQVLCIVEAMKLMNEIESDVDGVVVRIYPENAQPVEFGERLFAIRVD</sequence>
<dbReference type="GO" id="GO:0006633">
    <property type="term" value="P:fatty acid biosynthetic process"/>
    <property type="evidence" value="ECO:0007669"/>
    <property type="project" value="UniProtKB-UniPathway"/>
</dbReference>
<dbReference type="EMBL" id="JMFG01000036">
    <property type="protein sequence ID" value="KDA52985.1"/>
    <property type="molecule type" value="Genomic_DNA"/>
</dbReference>
<organism evidence="12 13">
    <name type="scientific">Thermoanaerobaculum aquaticum</name>
    <dbReference type="NCBI Taxonomy" id="1312852"/>
    <lineage>
        <taxon>Bacteria</taxon>
        <taxon>Pseudomonadati</taxon>
        <taxon>Acidobacteriota</taxon>
        <taxon>Thermoanaerobaculia</taxon>
        <taxon>Thermoanaerobaculales</taxon>
        <taxon>Thermoanaerobaculaceae</taxon>
        <taxon>Thermoanaerobaculum</taxon>
    </lineage>
</organism>
<proteinExistence type="predicted"/>
<dbReference type="InterPro" id="IPR001249">
    <property type="entry name" value="AcCoA_biotinCC"/>
</dbReference>
<evidence type="ECO:0000256" key="10">
    <source>
        <dbReference type="SAM" id="MobiDB-lite"/>
    </source>
</evidence>
<protein>
    <recommendedName>
        <fullName evidence="3 9">Biotin carboxyl carrier protein of acetyl-CoA carboxylase</fullName>
    </recommendedName>
</protein>
<feature type="region of interest" description="Disordered" evidence="10">
    <location>
        <begin position="69"/>
        <end position="90"/>
    </location>
</feature>
<evidence type="ECO:0000259" key="11">
    <source>
        <dbReference type="PROSITE" id="PS50968"/>
    </source>
</evidence>
<evidence type="ECO:0000256" key="7">
    <source>
        <dbReference type="ARBA" id="ARBA00023160"/>
    </source>
</evidence>
<dbReference type="OrthoDB" id="9811735at2"/>
<keyword evidence="7 9" id="KW-0275">Fatty acid biosynthesis</keyword>
<evidence type="ECO:0000313" key="12">
    <source>
        <dbReference type="EMBL" id="KDA52985.1"/>
    </source>
</evidence>
<evidence type="ECO:0000256" key="4">
    <source>
        <dbReference type="ARBA" id="ARBA00022516"/>
    </source>
</evidence>
<keyword evidence="6 9" id="KW-0443">Lipid metabolism</keyword>